<keyword evidence="1" id="KW-0812">Transmembrane</keyword>
<protein>
    <submittedName>
        <fullName evidence="2">Uncharacterized protein</fullName>
    </submittedName>
</protein>
<reference evidence="2" key="1">
    <citation type="submission" date="2013-07" db="EMBL/GenBank/DDBJ databases">
        <title>The genome of Eucalyptus grandis.</title>
        <authorList>
            <person name="Schmutz J."/>
            <person name="Hayes R."/>
            <person name="Myburg A."/>
            <person name="Tuskan G."/>
            <person name="Grattapaglia D."/>
            <person name="Rokhsar D.S."/>
        </authorList>
    </citation>
    <scope>NUCLEOTIDE SEQUENCE</scope>
    <source>
        <tissue evidence="2">Leaf extractions</tissue>
    </source>
</reference>
<feature type="transmembrane region" description="Helical" evidence="1">
    <location>
        <begin position="40"/>
        <end position="59"/>
    </location>
</feature>
<dbReference type="InParanoid" id="A0A059CKZ4"/>
<accession>A0A059CKZ4</accession>
<name>A0A059CKZ4_EUCGR</name>
<dbReference type="Gramene" id="KCW79037">
    <property type="protein sequence ID" value="KCW79037"/>
    <property type="gene ID" value="EUGRSUZ_C00459"/>
</dbReference>
<evidence type="ECO:0000256" key="1">
    <source>
        <dbReference type="SAM" id="Phobius"/>
    </source>
</evidence>
<dbReference type="EMBL" id="KK198755">
    <property type="protein sequence ID" value="KCW79037.1"/>
    <property type="molecule type" value="Genomic_DNA"/>
</dbReference>
<sequence length="72" mass="8204">MSACTTLLLETRNHGTGPGCFWCLFVSILSFFNMYFASRLLIAFIVGFVFLFMLCVLGNKEISMFLSSLRLY</sequence>
<gene>
    <name evidence="2" type="ORF">EUGRSUZ_C00459</name>
</gene>
<evidence type="ECO:0000313" key="2">
    <source>
        <dbReference type="EMBL" id="KCW79037.1"/>
    </source>
</evidence>
<keyword evidence="1" id="KW-0472">Membrane</keyword>
<dbReference type="AlphaFoldDB" id="A0A059CKZ4"/>
<proteinExistence type="predicted"/>
<feature type="transmembrane region" description="Helical" evidence="1">
    <location>
        <begin position="15"/>
        <end position="33"/>
    </location>
</feature>
<organism evidence="2">
    <name type="scientific">Eucalyptus grandis</name>
    <name type="common">Flooded gum</name>
    <dbReference type="NCBI Taxonomy" id="71139"/>
    <lineage>
        <taxon>Eukaryota</taxon>
        <taxon>Viridiplantae</taxon>
        <taxon>Streptophyta</taxon>
        <taxon>Embryophyta</taxon>
        <taxon>Tracheophyta</taxon>
        <taxon>Spermatophyta</taxon>
        <taxon>Magnoliopsida</taxon>
        <taxon>eudicotyledons</taxon>
        <taxon>Gunneridae</taxon>
        <taxon>Pentapetalae</taxon>
        <taxon>rosids</taxon>
        <taxon>malvids</taxon>
        <taxon>Myrtales</taxon>
        <taxon>Myrtaceae</taxon>
        <taxon>Myrtoideae</taxon>
        <taxon>Eucalypteae</taxon>
        <taxon>Eucalyptus</taxon>
    </lineage>
</organism>
<keyword evidence="1" id="KW-1133">Transmembrane helix</keyword>